<sequence>MAHLYNSSHGSRITLRSGKTLYVEKYDRVTDLQIETPDTPLLFIHGFSYTIKTWIPLLPHFPQYTRIVFDAEPHGRTGASGGPINTPNHAIDVNDILTYFGYGSAILIAHSAGTMIAMQFAHDFPGKAKKLVLLGPLGQPLSPEVHTGPHLVRTLPFEQILAINTSWLGKQRKDDAEILALIESELRQHYGNREDLVRYLEGFAAFEFEGVNGVETWVIKGLQDTAISADAPGSVCKLTNGTMLEVDTGHFFAWEDLSATVAALDTALKS</sequence>
<dbReference type="Proteomes" id="UP001148662">
    <property type="component" value="Unassembled WGS sequence"/>
</dbReference>
<organism evidence="1 2">
    <name type="scientific">Phlebia brevispora</name>
    <dbReference type="NCBI Taxonomy" id="194682"/>
    <lineage>
        <taxon>Eukaryota</taxon>
        <taxon>Fungi</taxon>
        <taxon>Dikarya</taxon>
        <taxon>Basidiomycota</taxon>
        <taxon>Agaricomycotina</taxon>
        <taxon>Agaricomycetes</taxon>
        <taxon>Polyporales</taxon>
        <taxon>Meruliaceae</taxon>
        <taxon>Phlebia</taxon>
    </lineage>
</organism>
<name>A0ACC1S808_9APHY</name>
<keyword evidence="2" id="KW-1185">Reference proteome</keyword>
<reference evidence="1" key="1">
    <citation type="submission" date="2022-07" db="EMBL/GenBank/DDBJ databases">
        <title>Genome Sequence of Phlebia brevispora.</title>
        <authorList>
            <person name="Buettner E."/>
        </authorList>
    </citation>
    <scope>NUCLEOTIDE SEQUENCE</scope>
    <source>
        <strain evidence="1">MPL23</strain>
    </source>
</reference>
<protein>
    <submittedName>
        <fullName evidence="1">Uncharacterized protein</fullName>
    </submittedName>
</protein>
<evidence type="ECO:0000313" key="1">
    <source>
        <dbReference type="EMBL" id="KAJ3533879.1"/>
    </source>
</evidence>
<dbReference type="EMBL" id="JANHOG010001641">
    <property type="protein sequence ID" value="KAJ3533879.1"/>
    <property type="molecule type" value="Genomic_DNA"/>
</dbReference>
<evidence type="ECO:0000313" key="2">
    <source>
        <dbReference type="Proteomes" id="UP001148662"/>
    </source>
</evidence>
<proteinExistence type="predicted"/>
<gene>
    <name evidence="1" type="ORF">NM688_g7219</name>
</gene>
<accession>A0ACC1S808</accession>
<comment type="caution">
    <text evidence="1">The sequence shown here is derived from an EMBL/GenBank/DDBJ whole genome shotgun (WGS) entry which is preliminary data.</text>
</comment>